<evidence type="ECO:0000256" key="4">
    <source>
        <dbReference type="PROSITE-ProRule" id="PRU00433"/>
    </source>
</evidence>
<dbReference type="GO" id="GO:0009055">
    <property type="term" value="F:electron transfer activity"/>
    <property type="evidence" value="ECO:0007669"/>
    <property type="project" value="InterPro"/>
</dbReference>
<dbReference type="PROSITE" id="PS51007">
    <property type="entry name" value="CYTC"/>
    <property type="match status" value="1"/>
</dbReference>
<dbReference type="InterPro" id="IPR051459">
    <property type="entry name" value="Cytochrome_c-type_DH"/>
</dbReference>
<dbReference type="AlphaFoldDB" id="A0A2R3ZB36"/>
<dbReference type="SUPFAM" id="SSF46626">
    <property type="entry name" value="Cytochrome c"/>
    <property type="match status" value="1"/>
</dbReference>
<dbReference type="InterPro" id="IPR009056">
    <property type="entry name" value="Cyt_c-like_dom"/>
</dbReference>
<reference evidence="7" key="1">
    <citation type="submission" date="2018-03" db="EMBL/GenBank/DDBJ databases">
        <title>Gramella fulva sp. nov., isolated from a dry surface of tidal flat.</title>
        <authorList>
            <person name="Hwang S.H."/>
            <person name="Hwang W.M."/>
            <person name="Kang K."/>
            <person name="Ahn T.-Y."/>
        </authorList>
    </citation>
    <scope>NUCLEOTIDE SEQUENCE [LARGE SCALE GENOMIC DNA]</scope>
    <source>
        <strain evidence="7">SH35</strain>
    </source>
</reference>
<keyword evidence="1 4" id="KW-0349">Heme</keyword>
<dbReference type="GO" id="GO:0020037">
    <property type="term" value="F:heme binding"/>
    <property type="evidence" value="ECO:0007669"/>
    <property type="project" value="InterPro"/>
</dbReference>
<proteinExistence type="predicted"/>
<evidence type="ECO:0000256" key="2">
    <source>
        <dbReference type="ARBA" id="ARBA00022723"/>
    </source>
</evidence>
<dbReference type="KEGG" id="grs:C7S20_12385"/>
<dbReference type="PANTHER" id="PTHR35008:SF8">
    <property type="entry name" value="ALCOHOL DEHYDROGENASE CYTOCHROME C SUBUNIT"/>
    <property type="match status" value="1"/>
</dbReference>
<dbReference type="GO" id="GO:0046872">
    <property type="term" value="F:metal ion binding"/>
    <property type="evidence" value="ECO:0007669"/>
    <property type="project" value="UniProtKB-KW"/>
</dbReference>
<evidence type="ECO:0000256" key="3">
    <source>
        <dbReference type="ARBA" id="ARBA00023004"/>
    </source>
</evidence>
<dbReference type="OrthoDB" id="9811395at2"/>
<dbReference type="Gene3D" id="1.10.760.10">
    <property type="entry name" value="Cytochrome c-like domain"/>
    <property type="match status" value="1"/>
</dbReference>
<accession>A0A2R3ZB36</accession>
<keyword evidence="7" id="KW-1185">Reference proteome</keyword>
<evidence type="ECO:0000313" key="6">
    <source>
        <dbReference type="EMBL" id="AVR47461.1"/>
    </source>
</evidence>
<organism evidence="6 7">
    <name type="scientific">Christiangramia fulva</name>
    <dbReference type="NCBI Taxonomy" id="2126553"/>
    <lineage>
        <taxon>Bacteria</taxon>
        <taxon>Pseudomonadati</taxon>
        <taxon>Bacteroidota</taxon>
        <taxon>Flavobacteriia</taxon>
        <taxon>Flavobacteriales</taxon>
        <taxon>Flavobacteriaceae</taxon>
        <taxon>Christiangramia</taxon>
    </lineage>
</organism>
<dbReference type="Proteomes" id="UP000241507">
    <property type="component" value="Chromosome"/>
</dbReference>
<feature type="domain" description="Cytochrome c" evidence="5">
    <location>
        <begin position="17"/>
        <end position="106"/>
    </location>
</feature>
<sequence length="127" mass="13788">MDKAMAEEKSAAPRDNAAQEEGKAIFTQYCVTCHQANGSGVPNLNPPLKQTEYVLGEKDRLIGILLNGSSEGLEIKGKTYSNNMPSFDYLSDQQIADVLTYVRSNFGNDASAVSAAEVKTARKKNKN</sequence>
<gene>
    <name evidence="6" type="ORF">C7S20_12385</name>
</gene>
<dbReference type="InterPro" id="IPR036909">
    <property type="entry name" value="Cyt_c-like_dom_sf"/>
</dbReference>
<name>A0A2R3ZB36_9FLAO</name>
<dbReference type="PANTHER" id="PTHR35008">
    <property type="entry name" value="BLL4482 PROTEIN-RELATED"/>
    <property type="match status" value="1"/>
</dbReference>
<evidence type="ECO:0000313" key="7">
    <source>
        <dbReference type="Proteomes" id="UP000241507"/>
    </source>
</evidence>
<dbReference type="EMBL" id="CP028136">
    <property type="protein sequence ID" value="AVR47461.1"/>
    <property type="molecule type" value="Genomic_DNA"/>
</dbReference>
<keyword evidence="2 4" id="KW-0479">Metal-binding</keyword>
<keyword evidence="3 4" id="KW-0408">Iron</keyword>
<evidence type="ECO:0000259" key="5">
    <source>
        <dbReference type="PROSITE" id="PS51007"/>
    </source>
</evidence>
<dbReference type="Pfam" id="PF00034">
    <property type="entry name" value="Cytochrom_C"/>
    <property type="match status" value="1"/>
</dbReference>
<evidence type="ECO:0000256" key="1">
    <source>
        <dbReference type="ARBA" id="ARBA00022617"/>
    </source>
</evidence>
<protein>
    <submittedName>
        <fullName evidence="6">Cytochrome C</fullName>
    </submittedName>
</protein>